<evidence type="ECO:0000313" key="1">
    <source>
        <dbReference type="EMBL" id="MDO8105829.1"/>
    </source>
</evidence>
<evidence type="ECO:0008006" key="3">
    <source>
        <dbReference type="Google" id="ProtNLM"/>
    </source>
</evidence>
<protein>
    <recommendedName>
        <fullName evidence="3">NTP pyrophosphohydrolase</fullName>
    </recommendedName>
</protein>
<evidence type="ECO:0000313" key="2">
    <source>
        <dbReference type="Proteomes" id="UP001232536"/>
    </source>
</evidence>
<organism evidence="1 2">
    <name type="scientific">Actinotalea lenta</name>
    <dbReference type="NCBI Taxonomy" id="3064654"/>
    <lineage>
        <taxon>Bacteria</taxon>
        <taxon>Bacillati</taxon>
        <taxon>Actinomycetota</taxon>
        <taxon>Actinomycetes</taxon>
        <taxon>Micrococcales</taxon>
        <taxon>Cellulomonadaceae</taxon>
        <taxon>Actinotalea</taxon>
    </lineage>
</organism>
<dbReference type="Proteomes" id="UP001232536">
    <property type="component" value="Unassembled WGS sequence"/>
</dbReference>
<reference evidence="1 2" key="1">
    <citation type="submission" date="2023-07" db="EMBL/GenBank/DDBJ databases">
        <title>Description of novel actinomycetes strains, isolated from tidal flat sediment.</title>
        <authorList>
            <person name="Lu C."/>
        </authorList>
    </citation>
    <scope>NUCLEOTIDE SEQUENCE [LARGE SCALE GENOMIC DNA]</scope>
    <source>
        <strain evidence="1 2">SYSU T00b441</strain>
    </source>
</reference>
<gene>
    <name evidence="1" type="ORF">Q6348_01295</name>
</gene>
<keyword evidence="2" id="KW-1185">Reference proteome</keyword>
<comment type="caution">
    <text evidence="1">The sequence shown here is derived from an EMBL/GenBank/DDBJ whole genome shotgun (WGS) entry which is preliminary data.</text>
</comment>
<dbReference type="EMBL" id="JAUQYP010000001">
    <property type="protein sequence ID" value="MDO8105829.1"/>
    <property type="molecule type" value="Genomic_DNA"/>
</dbReference>
<name>A0ABT9D511_9CELL</name>
<dbReference type="RefSeq" id="WP_304599530.1">
    <property type="nucleotide sequence ID" value="NZ_JAUQYO010000003.1"/>
</dbReference>
<sequence length="138" mass="14351">MTAQDPPDVLVVDAANVVGSRPDGWWTDRVGAAERLLAGLVGVDHTSLSAGRIVVVLEGRAKAAAPCGVPGLELVRAEQDGDSAVVDVVRASGGAVVVTSDRELRRRVEELGARVRGAGWLRALLDGGPPDRTDPGER</sequence>
<accession>A0ABT9D511</accession>
<proteinExistence type="predicted"/>